<dbReference type="Proteomes" id="UP000011115">
    <property type="component" value="Unassembled WGS sequence"/>
</dbReference>
<dbReference type="EnsemblPlants" id="PGSC0003DMT400091275">
    <property type="protein sequence ID" value="PGSC0003DMT400091275"/>
    <property type="gene ID" value="PGSC0003DMG400040846"/>
</dbReference>
<feature type="compositionally biased region" description="Polar residues" evidence="1">
    <location>
        <begin position="98"/>
        <end position="107"/>
    </location>
</feature>
<keyword evidence="3" id="KW-1185">Reference proteome</keyword>
<feature type="region of interest" description="Disordered" evidence="1">
    <location>
        <begin position="84"/>
        <end position="107"/>
    </location>
</feature>
<dbReference type="InParanoid" id="M1DM86"/>
<reference evidence="3" key="1">
    <citation type="journal article" date="2011" name="Nature">
        <title>Genome sequence and analysis of the tuber crop potato.</title>
        <authorList>
            <consortium name="The Potato Genome Sequencing Consortium"/>
        </authorList>
    </citation>
    <scope>NUCLEOTIDE SEQUENCE [LARGE SCALE GENOMIC DNA]</scope>
    <source>
        <strain evidence="3">cv. DM1-3 516 R44</strain>
    </source>
</reference>
<evidence type="ECO:0000313" key="3">
    <source>
        <dbReference type="Proteomes" id="UP000011115"/>
    </source>
</evidence>
<dbReference type="PaxDb" id="4113-PGSC0003DMT400091275"/>
<dbReference type="Gramene" id="PGSC0003DMT400091275">
    <property type="protein sequence ID" value="PGSC0003DMT400091275"/>
    <property type="gene ID" value="PGSC0003DMG400040846"/>
</dbReference>
<feature type="region of interest" description="Disordered" evidence="1">
    <location>
        <begin position="1"/>
        <end position="54"/>
    </location>
</feature>
<protein>
    <submittedName>
        <fullName evidence="2">Uncharacterized protein</fullName>
    </submittedName>
</protein>
<sequence length="107" mass="11926">MVRSKVAGIDIPPRHIRSQKFRREAEKPNKTKAKTKSKEASSSRRIPTDPTVPSWARGFINVIHTFGPSHDFDEMIMCNLATTTEVENQSQKEDTPGTDAQTDGATD</sequence>
<reference evidence="2" key="2">
    <citation type="submission" date="2015-06" db="UniProtKB">
        <authorList>
            <consortium name="EnsemblPlants"/>
        </authorList>
    </citation>
    <scope>IDENTIFICATION</scope>
    <source>
        <strain evidence="2">DM1-3 516 R44</strain>
    </source>
</reference>
<organism evidence="2 3">
    <name type="scientific">Solanum tuberosum</name>
    <name type="common">Potato</name>
    <dbReference type="NCBI Taxonomy" id="4113"/>
    <lineage>
        <taxon>Eukaryota</taxon>
        <taxon>Viridiplantae</taxon>
        <taxon>Streptophyta</taxon>
        <taxon>Embryophyta</taxon>
        <taxon>Tracheophyta</taxon>
        <taxon>Spermatophyta</taxon>
        <taxon>Magnoliopsida</taxon>
        <taxon>eudicotyledons</taxon>
        <taxon>Gunneridae</taxon>
        <taxon>Pentapetalae</taxon>
        <taxon>asterids</taxon>
        <taxon>lamiids</taxon>
        <taxon>Solanales</taxon>
        <taxon>Solanaceae</taxon>
        <taxon>Solanoideae</taxon>
        <taxon>Solaneae</taxon>
        <taxon>Solanum</taxon>
    </lineage>
</organism>
<evidence type="ECO:0000313" key="2">
    <source>
        <dbReference type="EnsemblPlants" id="PGSC0003DMT400091275"/>
    </source>
</evidence>
<accession>M1DM86</accession>
<evidence type="ECO:0000256" key="1">
    <source>
        <dbReference type="SAM" id="MobiDB-lite"/>
    </source>
</evidence>
<proteinExistence type="predicted"/>
<dbReference type="HOGENOM" id="CLU_029307_7_4_1"/>
<name>M1DM86_SOLTU</name>
<dbReference type="AlphaFoldDB" id="M1DM86"/>